<proteinExistence type="predicted"/>
<dbReference type="InterPro" id="IPR003837">
    <property type="entry name" value="GatC"/>
</dbReference>
<evidence type="ECO:0000313" key="2">
    <source>
        <dbReference type="Proteomes" id="UP000718793"/>
    </source>
</evidence>
<keyword evidence="2" id="KW-1185">Reference proteome</keyword>
<accession>A0ABS6DQ29</accession>
<dbReference type="RefSeq" id="WP_216489011.1">
    <property type="nucleotide sequence ID" value="NZ_JAHMHH010000002.1"/>
</dbReference>
<evidence type="ECO:0000313" key="1">
    <source>
        <dbReference type="EMBL" id="MBU4692432.1"/>
    </source>
</evidence>
<comment type="caution">
    <text evidence="1">The sequence shown here is derived from an EMBL/GenBank/DDBJ whole genome shotgun (WGS) entry which is preliminary data.</text>
</comment>
<reference evidence="1" key="1">
    <citation type="submission" date="2021-06" db="EMBL/GenBank/DDBJ databases">
        <title>Novel Mycoplasma species detected in California sea lions (Zalophus californianus) from the USA.</title>
        <authorList>
            <person name="Volokhov D.V."/>
            <person name="Furtak V.A."/>
            <person name="Zagorodnyaya T.A."/>
        </authorList>
    </citation>
    <scope>NUCLEOTIDE SEQUENCE [LARGE SCALE GENOMIC DNA]</scope>
    <source>
        <strain evidence="1">CSL 5346</strain>
    </source>
</reference>
<organism evidence="1 2">
    <name type="scientific">Mycoplasma zalophi</name>
    <dbReference type="NCBI Taxonomy" id="191287"/>
    <lineage>
        <taxon>Bacteria</taxon>
        <taxon>Bacillati</taxon>
        <taxon>Mycoplasmatota</taxon>
        <taxon>Mollicutes</taxon>
        <taxon>Mycoplasmataceae</taxon>
        <taxon>Mycoplasma</taxon>
    </lineage>
</organism>
<gene>
    <name evidence="1" type="ORF">KQ875_02345</name>
</gene>
<dbReference type="Proteomes" id="UP000718793">
    <property type="component" value="Unassembled WGS sequence"/>
</dbReference>
<dbReference type="EMBL" id="JAHMHH010000002">
    <property type="protein sequence ID" value="MBU4692432.1"/>
    <property type="molecule type" value="Genomic_DNA"/>
</dbReference>
<sequence length="97" mass="11514">MEKEKMISLARNLLFEPKEELFQFMSQEHEEIKKQLALLDKFDLTNIKPMTHINEELVSFDFLRDDIPSKALDKEKLLANAKIHDENFVIIRKVIND</sequence>
<protein>
    <submittedName>
        <fullName evidence="1">Glutamyl-tRNA amidotransferase</fullName>
    </submittedName>
</protein>
<name>A0ABS6DQ29_9MOLU</name>
<dbReference type="Pfam" id="PF02686">
    <property type="entry name" value="GatC"/>
    <property type="match status" value="1"/>
</dbReference>